<keyword evidence="3 9" id="KW-0813">Transport</keyword>
<keyword evidence="15" id="KW-1185">Reference proteome</keyword>
<evidence type="ECO:0000256" key="2">
    <source>
        <dbReference type="ARBA" id="ARBA00009477"/>
    </source>
</evidence>
<evidence type="ECO:0000256" key="11">
    <source>
        <dbReference type="SAM" id="MobiDB-lite"/>
    </source>
</evidence>
<comment type="subcellular location">
    <subcellularLocation>
        <location evidence="1 9">Cell inner membrane</location>
        <topology evidence="1 9">Single-pass membrane protein</topology>
    </subcellularLocation>
</comment>
<evidence type="ECO:0000256" key="3">
    <source>
        <dbReference type="ARBA" id="ARBA00022448"/>
    </source>
</evidence>
<evidence type="ECO:0000256" key="8">
    <source>
        <dbReference type="ARBA" id="ARBA00023136"/>
    </source>
</evidence>
<feature type="coiled-coil region" evidence="10">
    <location>
        <begin position="264"/>
        <end position="291"/>
    </location>
</feature>
<keyword evidence="4 9" id="KW-1003">Cell membrane</keyword>
<feature type="coiled-coil region" evidence="10">
    <location>
        <begin position="191"/>
        <end position="218"/>
    </location>
</feature>
<evidence type="ECO:0000259" key="13">
    <source>
        <dbReference type="Pfam" id="PF26002"/>
    </source>
</evidence>
<evidence type="ECO:0000256" key="7">
    <source>
        <dbReference type="ARBA" id="ARBA00022989"/>
    </source>
</evidence>
<dbReference type="Gene3D" id="2.40.30.170">
    <property type="match status" value="1"/>
</dbReference>
<dbReference type="PROSITE" id="PS00543">
    <property type="entry name" value="HLYD_FAMILY"/>
    <property type="match status" value="1"/>
</dbReference>
<dbReference type="Pfam" id="PF26002">
    <property type="entry name" value="Beta-barrel_AprE"/>
    <property type="match status" value="1"/>
</dbReference>
<dbReference type="InterPro" id="IPR050739">
    <property type="entry name" value="MFP"/>
</dbReference>
<dbReference type="Proteomes" id="UP001327459">
    <property type="component" value="Chromosome"/>
</dbReference>
<evidence type="ECO:0000256" key="6">
    <source>
        <dbReference type="ARBA" id="ARBA00022692"/>
    </source>
</evidence>
<sequence>MTEKRRKTLEERGFEGVGRLTGTRRESTEQPRPDRSSRDDRPGSWAAQAGWAQLQQSPVRARALLYVMFLVLIALIVWAGFAELDEVTRGQGKVIPSQKTQLVQSLDGGTVREILVSEGDTVEQGDLLVKIDQTRSMSSLRENQAKRQALRAEVARLDALTGQESLTFPPDLEREAPAVVAHERRLFESSRRELEEQISIHREKLEQRRQDLREAEAARTQHARALSLIRQELKVTRPLLNSGAVSDIDIIRLERDEANSLGELARAEAAITRAKSAIEEATGRIEEVRLNAFNRWRTELSDASARLEALGEAAVGLVDRVEQTEVRAPMDGTVQRLFINTTGGVVGPGREILEITPSNDQLLVEARINPKDIAFLRPGLPAKVKFSAYDFTQYGGLDATVTHISSDTITDDDDNTFYLVRLETEAAGFSPEQPILPGMMAEVDILTGKKTVLEYLLKPVLRAFSQSMSER</sequence>
<dbReference type="RefSeq" id="WP_322522199.1">
    <property type="nucleotide sequence ID" value="NZ_CP140153.1"/>
</dbReference>
<dbReference type="InterPro" id="IPR006144">
    <property type="entry name" value="Secretion_HlyD_CS"/>
</dbReference>
<feature type="domain" description="AprE-like long alpha-helical hairpin" evidence="12">
    <location>
        <begin position="138"/>
        <end position="318"/>
    </location>
</feature>
<evidence type="ECO:0000313" key="15">
    <source>
        <dbReference type="Proteomes" id="UP001327459"/>
    </source>
</evidence>
<evidence type="ECO:0000256" key="1">
    <source>
        <dbReference type="ARBA" id="ARBA00004377"/>
    </source>
</evidence>
<evidence type="ECO:0000256" key="5">
    <source>
        <dbReference type="ARBA" id="ARBA00022519"/>
    </source>
</evidence>
<feature type="transmembrane region" description="Helical" evidence="9">
    <location>
        <begin position="63"/>
        <end position="81"/>
    </location>
</feature>
<dbReference type="PANTHER" id="PTHR30386:SF26">
    <property type="entry name" value="TRANSPORT PROTEIN COMB"/>
    <property type="match status" value="1"/>
</dbReference>
<dbReference type="SUPFAM" id="SSF111369">
    <property type="entry name" value="HlyD-like secretion proteins"/>
    <property type="match status" value="1"/>
</dbReference>
<accession>A0ABZ0Z1C3</accession>
<dbReference type="Gene3D" id="2.40.50.100">
    <property type="match status" value="1"/>
</dbReference>
<keyword evidence="10" id="KW-0175">Coiled coil</keyword>
<organism evidence="14 15">
    <name type="scientific">Guyparkeria halophila</name>
    <dbReference type="NCBI Taxonomy" id="47960"/>
    <lineage>
        <taxon>Bacteria</taxon>
        <taxon>Pseudomonadati</taxon>
        <taxon>Pseudomonadota</taxon>
        <taxon>Gammaproteobacteria</taxon>
        <taxon>Chromatiales</taxon>
        <taxon>Thioalkalibacteraceae</taxon>
        <taxon>Guyparkeria</taxon>
    </lineage>
</organism>
<keyword evidence="7 9" id="KW-1133">Transmembrane helix</keyword>
<protein>
    <recommendedName>
        <fullName evidence="9">Membrane fusion protein (MFP) family protein</fullName>
    </recommendedName>
</protein>
<evidence type="ECO:0000256" key="10">
    <source>
        <dbReference type="SAM" id="Coils"/>
    </source>
</evidence>
<keyword evidence="8 9" id="KW-0472">Membrane</keyword>
<evidence type="ECO:0000259" key="12">
    <source>
        <dbReference type="Pfam" id="PF25994"/>
    </source>
</evidence>
<dbReference type="InterPro" id="IPR010129">
    <property type="entry name" value="T1SS_HlyD"/>
</dbReference>
<dbReference type="PANTHER" id="PTHR30386">
    <property type="entry name" value="MEMBRANE FUSION SUBUNIT OF EMRAB-TOLC MULTIDRUG EFFLUX PUMP"/>
    <property type="match status" value="1"/>
</dbReference>
<evidence type="ECO:0000256" key="9">
    <source>
        <dbReference type="RuleBase" id="RU365093"/>
    </source>
</evidence>
<keyword evidence="6 9" id="KW-0812">Transmembrane</keyword>
<comment type="similarity">
    <text evidence="2 9">Belongs to the membrane fusion protein (MFP) (TC 8.A.1) family.</text>
</comment>
<feature type="compositionally biased region" description="Basic and acidic residues" evidence="11">
    <location>
        <begin position="1"/>
        <end position="14"/>
    </location>
</feature>
<keyword evidence="5 9" id="KW-0997">Cell inner membrane</keyword>
<feature type="domain" description="AprE-like beta-barrel" evidence="13">
    <location>
        <begin position="362"/>
        <end position="448"/>
    </location>
</feature>
<proteinExistence type="inferred from homology"/>
<evidence type="ECO:0000256" key="4">
    <source>
        <dbReference type="ARBA" id="ARBA00022475"/>
    </source>
</evidence>
<feature type="compositionally biased region" description="Basic and acidic residues" evidence="11">
    <location>
        <begin position="23"/>
        <end position="42"/>
    </location>
</feature>
<gene>
    <name evidence="14" type="ORF">SR882_04815</name>
</gene>
<dbReference type="NCBIfam" id="TIGR01843">
    <property type="entry name" value="type_I_hlyD"/>
    <property type="match status" value="1"/>
</dbReference>
<name>A0ABZ0Z1C3_9GAMM</name>
<dbReference type="EMBL" id="CP140153">
    <property type="protein sequence ID" value="WQH17227.1"/>
    <property type="molecule type" value="Genomic_DNA"/>
</dbReference>
<reference evidence="14 15" key="1">
    <citation type="submission" date="2023-11" db="EMBL/GenBank/DDBJ databases">
        <title>MicrobeMod: A computational toolkit for identifying prokaryotic methylation and restriction-modification with nanopore sequencing.</title>
        <authorList>
            <person name="Crits-Christoph A."/>
            <person name="Kang S.C."/>
            <person name="Lee H."/>
            <person name="Ostrov N."/>
        </authorList>
    </citation>
    <scope>NUCLEOTIDE SEQUENCE [LARGE SCALE GENOMIC DNA]</scope>
    <source>
        <strain evidence="14 15">ATCC 49870</strain>
    </source>
</reference>
<dbReference type="InterPro" id="IPR058781">
    <property type="entry name" value="HH_AprE-like"/>
</dbReference>
<dbReference type="InterPro" id="IPR058982">
    <property type="entry name" value="Beta-barrel_AprE"/>
</dbReference>
<feature type="region of interest" description="Disordered" evidence="11">
    <location>
        <begin position="1"/>
        <end position="44"/>
    </location>
</feature>
<evidence type="ECO:0000313" key="14">
    <source>
        <dbReference type="EMBL" id="WQH17227.1"/>
    </source>
</evidence>
<dbReference type="PRINTS" id="PR01490">
    <property type="entry name" value="RTXTOXIND"/>
</dbReference>
<dbReference type="Pfam" id="PF25994">
    <property type="entry name" value="HH_AprE"/>
    <property type="match status" value="1"/>
</dbReference>